<keyword evidence="1" id="KW-0812">Transmembrane</keyword>
<dbReference type="PANTHER" id="PTHR37826">
    <property type="entry name" value="FLOTILLIN BAND_7_5 DOMAIN PROTEIN"/>
    <property type="match status" value="1"/>
</dbReference>
<sequence length="356" mass="40317">MPITYKCPNCGAAMEFDSTAQKLKCPSCQMEMDVQDYEKQYGHLYSDAEAGENAQSAQSEGQKGKGSMNMKVYHCQSCGAELLADEYTSATICSFCGNPSLVEDRLSGEFSPSSVIPFQIDREAAKKMYKSWVKKGLLTPKTLSTESTIEKISGVYVPFWLYDFDAETEMTAKAEKIRTERHGDTEYTYTDHFHVYRDVEAQFEKVPADASEKMDDDTMDKLEPFDYTALKPFAMPYLSGYLSERYNFTDEQMQSRVRKRVDRYITEIARSTMLGYSTVSVLDNHISMNNKHNEYALLPVWMLNCRYHGKDFNFVLNGQTGKIVADRPISKGKAAAYFVGIFVIMMIVLTLGGLAL</sequence>
<keyword evidence="3" id="KW-1185">Reference proteome</keyword>
<dbReference type="PANTHER" id="PTHR37826:SF3">
    <property type="entry name" value="J DOMAIN-CONTAINING PROTEIN"/>
    <property type="match status" value="1"/>
</dbReference>
<keyword evidence="1" id="KW-1133">Transmembrane helix</keyword>
<dbReference type="Gene3D" id="2.20.28.30">
    <property type="entry name" value="RNA polymerase ii, chain L"/>
    <property type="match status" value="2"/>
</dbReference>
<accession>A0ABV1H7J1</accession>
<reference evidence="2" key="1">
    <citation type="submission" date="2024-03" db="EMBL/GenBank/DDBJ databases">
        <title>Human intestinal bacterial collection.</title>
        <authorList>
            <person name="Pauvert C."/>
            <person name="Hitch T.C.A."/>
            <person name="Clavel T."/>
        </authorList>
    </citation>
    <scope>NUCLEOTIDE SEQUENCE [LARGE SCALE GENOMIC DNA]</scope>
    <source>
        <strain evidence="2">CLA-AA-H89B</strain>
    </source>
</reference>
<keyword evidence="1" id="KW-0472">Membrane</keyword>
<organism evidence="2 3">
    <name type="scientific">Lachnospira intestinalis</name>
    <dbReference type="NCBI Taxonomy" id="3133158"/>
    <lineage>
        <taxon>Bacteria</taxon>
        <taxon>Bacillati</taxon>
        <taxon>Bacillota</taxon>
        <taxon>Clostridia</taxon>
        <taxon>Lachnospirales</taxon>
        <taxon>Lachnospiraceae</taxon>
        <taxon>Lachnospira</taxon>
    </lineage>
</organism>
<evidence type="ECO:0000313" key="3">
    <source>
        <dbReference type="Proteomes" id="UP001546774"/>
    </source>
</evidence>
<comment type="caution">
    <text evidence="2">The sequence shown here is derived from an EMBL/GenBank/DDBJ whole genome shotgun (WGS) entry which is preliminary data.</text>
</comment>
<feature type="transmembrane region" description="Helical" evidence="1">
    <location>
        <begin position="334"/>
        <end position="355"/>
    </location>
</feature>
<proteinExistence type="predicted"/>
<dbReference type="Proteomes" id="UP001546774">
    <property type="component" value="Unassembled WGS sequence"/>
</dbReference>
<evidence type="ECO:0000256" key="1">
    <source>
        <dbReference type="SAM" id="Phobius"/>
    </source>
</evidence>
<gene>
    <name evidence="2" type="ORF">WMO37_09720</name>
</gene>
<evidence type="ECO:0000313" key="2">
    <source>
        <dbReference type="EMBL" id="MEQ2555281.1"/>
    </source>
</evidence>
<evidence type="ECO:0008006" key="4">
    <source>
        <dbReference type="Google" id="ProtNLM"/>
    </source>
</evidence>
<name>A0ABV1H7J1_9FIRM</name>
<protein>
    <recommendedName>
        <fullName evidence="4">DNA-directed RNA polymerase subunit P</fullName>
    </recommendedName>
</protein>
<dbReference type="EMBL" id="JBBMFS010000007">
    <property type="protein sequence ID" value="MEQ2555281.1"/>
    <property type="molecule type" value="Genomic_DNA"/>
</dbReference>